<evidence type="ECO:0000313" key="7">
    <source>
        <dbReference type="Proteomes" id="UP001153954"/>
    </source>
</evidence>
<evidence type="ECO:0000256" key="3">
    <source>
        <dbReference type="SAM" id="MobiDB-lite"/>
    </source>
</evidence>
<dbReference type="EMBL" id="CAKOGL010000025">
    <property type="protein sequence ID" value="CAH2102320.1"/>
    <property type="molecule type" value="Genomic_DNA"/>
</dbReference>
<dbReference type="PROSITE" id="PS50967">
    <property type="entry name" value="HRDC"/>
    <property type="match status" value="1"/>
</dbReference>
<feature type="chain" id="PRO_5043807188" description="DNA 3'-5' helicase" evidence="4">
    <location>
        <begin position="16"/>
        <end position="423"/>
    </location>
</feature>
<sequence>MFAALFLCLNACCRVQYLVGRTRVLKSKESMDSLQFMVHMCDSLSECRRVQVLSYLGERFPRERCASGPAPCDSCRRGGAPRPVDVTDECVTIARVVHELRRSFTLLQLADALRGSMKARIVELQATPLYALCKTWARDDPQRLLQHLLFKNVLAEIYQTINTRDFIYIKAGPELNNLLSGKLRIEFHKRQAPQQSEAAVKAVREAPVAAGASLTARLKSLEDRCKVDLVEACREMARERGVSLEAVFPHAALLAMAASQPESADAMLALPHVTRANYDKYGQRLLSITSAYATKKLDILMGCQDEQEMELDSAKASTSGASWSAGSKEEMRRNHSISARRGGIRKTTKREGAIVTKSKAVNMAKACLQAQNTLNIAQERAHETRGHGAAPVAGGSGLGAMPLPRANTANTKSGMLQYMLDIL</sequence>
<evidence type="ECO:0000256" key="4">
    <source>
        <dbReference type="SAM" id="SignalP"/>
    </source>
</evidence>
<name>A0AAU9UZS8_EUPED</name>
<gene>
    <name evidence="6" type="ORF">EEDITHA_LOCUS16967</name>
</gene>
<dbReference type="GO" id="GO:0000166">
    <property type="term" value="F:nucleotide binding"/>
    <property type="evidence" value="ECO:0007669"/>
    <property type="project" value="InterPro"/>
</dbReference>
<evidence type="ECO:0000256" key="1">
    <source>
        <dbReference type="ARBA" id="ARBA00034617"/>
    </source>
</evidence>
<dbReference type="InterPro" id="IPR036388">
    <property type="entry name" value="WH-like_DNA-bd_sf"/>
</dbReference>
<comment type="caution">
    <text evidence="6">The sequence shown here is derived from an EMBL/GenBank/DDBJ whole genome shotgun (WGS) entry which is preliminary data.</text>
</comment>
<dbReference type="Pfam" id="PF09382">
    <property type="entry name" value="RQC"/>
    <property type="match status" value="1"/>
</dbReference>
<comment type="catalytic activity">
    <reaction evidence="1">
        <text>Couples ATP hydrolysis with the unwinding of duplex DNA by translocating in the 3'-5' direction.</text>
        <dbReference type="EC" id="5.6.2.4"/>
    </reaction>
</comment>
<feature type="domain" description="HRDC" evidence="5">
    <location>
        <begin position="219"/>
        <end position="299"/>
    </location>
</feature>
<feature type="region of interest" description="Disordered" evidence="3">
    <location>
        <begin position="317"/>
        <end position="350"/>
    </location>
</feature>
<dbReference type="InterPro" id="IPR044876">
    <property type="entry name" value="HRDC_dom_sf"/>
</dbReference>
<evidence type="ECO:0000313" key="6">
    <source>
        <dbReference type="EMBL" id="CAH2102320.1"/>
    </source>
</evidence>
<dbReference type="SMART" id="SM00956">
    <property type="entry name" value="RQC"/>
    <property type="match status" value="1"/>
</dbReference>
<protein>
    <recommendedName>
        <fullName evidence="2">DNA 3'-5' helicase</fullName>
        <ecNumber evidence="2">5.6.2.4</ecNumber>
    </recommendedName>
</protein>
<dbReference type="GO" id="GO:0003676">
    <property type="term" value="F:nucleic acid binding"/>
    <property type="evidence" value="ECO:0007669"/>
    <property type="project" value="InterPro"/>
</dbReference>
<feature type="compositionally biased region" description="Low complexity" evidence="3">
    <location>
        <begin position="317"/>
        <end position="326"/>
    </location>
</feature>
<accession>A0AAU9UZS8</accession>
<keyword evidence="4" id="KW-0732">Signal</keyword>
<dbReference type="SUPFAM" id="SSF47819">
    <property type="entry name" value="HRDC-like"/>
    <property type="match status" value="1"/>
</dbReference>
<dbReference type="Gene3D" id="1.10.150.80">
    <property type="entry name" value="HRDC domain"/>
    <property type="match status" value="1"/>
</dbReference>
<dbReference type="InterPro" id="IPR002121">
    <property type="entry name" value="HRDC_dom"/>
</dbReference>
<dbReference type="Gene3D" id="1.10.10.10">
    <property type="entry name" value="Winged helix-like DNA-binding domain superfamily/Winged helix DNA-binding domain"/>
    <property type="match status" value="1"/>
</dbReference>
<dbReference type="InterPro" id="IPR010997">
    <property type="entry name" value="HRDC-like_sf"/>
</dbReference>
<dbReference type="InterPro" id="IPR036390">
    <property type="entry name" value="WH_DNA-bd_sf"/>
</dbReference>
<dbReference type="EC" id="5.6.2.4" evidence="2"/>
<reference evidence="6" key="1">
    <citation type="submission" date="2022-03" db="EMBL/GenBank/DDBJ databases">
        <authorList>
            <person name="Tunstrom K."/>
        </authorList>
    </citation>
    <scope>NUCLEOTIDE SEQUENCE</scope>
</reference>
<keyword evidence="7" id="KW-1185">Reference proteome</keyword>
<dbReference type="SMART" id="SM00341">
    <property type="entry name" value="HRDC"/>
    <property type="match status" value="1"/>
</dbReference>
<dbReference type="AlphaFoldDB" id="A0AAU9UZS8"/>
<organism evidence="6 7">
    <name type="scientific">Euphydryas editha</name>
    <name type="common">Edith's checkerspot</name>
    <dbReference type="NCBI Taxonomy" id="104508"/>
    <lineage>
        <taxon>Eukaryota</taxon>
        <taxon>Metazoa</taxon>
        <taxon>Ecdysozoa</taxon>
        <taxon>Arthropoda</taxon>
        <taxon>Hexapoda</taxon>
        <taxon>Insecta</taxon>
        <taxon>Pterygota</taxon>
        <taxon>Neoptera</taxon>
        <taxon>Endopterygota</taxon>
        <taxon>Lepidoptera</taxon>
        <taxon>Glossata</taxon>
        <taxon>Ditrysia</taxon>
        <taxon>Papilionoidea</taxon>
        <taxon>Nymphalidae</taxon>
        <taxon>Nymphalinae</taxon>
        <taxon>Euphydryas</taxon>
    </lineage>
</organism>
<dbReference type="Pfam" id="PF00570">
    <property type="entry name" value="HRDC"/>
    <property type="match status" value="1"/>
</dbReference>
<dbReference type="GO" id="GO:0006281">
    <property type="term" value="P:DNA repair"/>
    <property type="evidence" value="ECO:0007669"/>
    <property type="project" value="InterPro"/>
</dbReference>
<dbReference type="InterPro" id="IPR018982">
    <property type="entry name" value="RQC_domain"/>
</dbReference>
<dbReference type="GO" id="GO:0006260">
    <property type="term" value="P:DNA replication"/>
    <property type="evidence" value="ECO:0007669"/>
    <property type="project" value="InterPro"/>
</dbReference>
<proteinExistence type="predicted"/>
<dbReference type="SUPFAM" id="SSF46785">
    <property type="entry name" value="Winged helix' DNA-binding domain"/>
    <property type="match status" value="1"/>
</dbReference>
<dbReference type="Proteomes" id="UP001153954">
    <property type="component" value="Unassembled WGS sequence"/>
</dbReference>
<evidence type="ECO:0000256" key="2">
    <source>
        <dbReference type="ARBA" id="ARBA00034808"/>
    </source>
</evidence>
<dbReference type="InterPro" id="IPR032284">
    <property type="entry name" value="RecQ_Zn-bd"/>
</dbReference>
<dbReference type="Pfam" id="PF16124">
    <property type="entry name" value="RecQ_Zn_bind"/>
    <property type="match status" value="1"/>
</dbReference>
<feature type="signal peptide" evidence="4">
    <location>
        <begin position="1"/>
        <end position="15"/>
    </location>
</feature>
<evidence type="ECO:0000259" key="5">
    <source>
        <dbReference type="PROSITE" id="PS50967"/>
    </source>
</evidence>
<dbReference type="GO" id="GO:0043138">
    <property type="term" value="F:3'-5' DNA helicase activity"/>
    <property type="evidence" value="ECO:0007669"/>
    <property type="project" value="UniProtKB-EC"/>
</dbReference>